<feature type="domain" description="DUF7793" evidence="1">
    <location>
        <begin position="12"/>
        <end position="122"/>
    </location>
</feature>
<name>A0A2K9PNU0_9FLAO</name>
<evidence type="ECO:0000313" key="2">
    <source>
        <dbReference type="EMBL" id="AUP78705.1"/>
    </source>
</evidence>
<proteinExistence type="predicted"/>
<protein>
    <recommendedName>
        <fullName evidence="1">DUF7793 domain-containing protein</fullName>
    </recommendedName>
</protein>
<evidence type="ECO:0000313" key="3">
    <source>
        <dbReference type="Proteomes" id="UP000235826"/>
    </source>
</evidence>
<dbReference type="OrthoDB" id="957652at2"/>
<dbReference type="KEGG" id="fek:C1H87_08290"/>
<reference evidence="2 3" key="1">
    <citation type="submission" date="2018-01" db="EMBL/GenBank/DDBJ databases">
        <title>Complete genome sequence of Flavivirga eckloniae ECD14 isolated from seaweed Ecklonia cava.</title>
        <authorList>
            <person name="Lee J.H."/>
            <person name="Baik K.S."/>
            <person name="Seong C.N."/>
        </authorList>
    </citation>
    <scope>NUCLEOTIDE SEQUENCE [LARGE SCALE GENOMIC DNA]</scope>
    <source>
        <strain evidence="2 3">ECD14</strain>
    </source>
</reference>
<organism evidence="2 3">
    <name type="scientific">Flavivirga eckloniae</name>
    <dbReference type="NCBI Taxonomy" id="1803846"/>
    <lineage>
        <taxon>Bacteria</taxon>
        <taxon>Pseudomonadati</taxon>
        <taxon>Bacteroidota</taxon>
        <taxon>Flavobacteriia</taxon>
        <taxon>Flavobacteriales</taxon>
        <taxon>Flavobacteriaceae</taxon>
        <taxon>Flavivirga</taxon>
    </lineage>
</organism>
<dbReference type="RefSeq" id="WP_102755360.1">
    <property type="nucleotide sequence ID" value="NZ_CP025791.1"/>
</dbReference>
<keyword evidence="3" id="KW-1185">Reference proteome</keyword>
<dbReference type="Pfam" id="PF25056">
    <property type="entry name" value="DUF7793"/>
    <property type="match status" value="1"/>
</dbReference>
<dbReference type="InterPro" id="IPR056695">
    <property type="entry name" value="DUF7793"/>
</dbReference>
<dbReference type="Gene3D" id="3.40.970.30">
    <property type="entry name" value="yp_829618.1 like domains"/>
    <property type="match status" value="1"/>
</dbReference>
<dbReference type="AlphaFoldDB" id="A0A2K9PNU0"/>
<evidence type="ECO:0000259" key="1">
    <source>
        <dbReference type="Pfam" id="PF25056"/>
    </source>
</evidence>
<accession>A0A2K9PNU0</accession>
<dbReference type="EMBL" id="CP025791">
    <property type="protein sequence ID" value="AUP78705.1"/>
    <property type="molecule type" value="Genomic_DNA"/>
</dbReference>
<dbReference type="Proteomes" id="UP000235826">
    <property type="component" value="Chromosome"/>
</dbReference>
<gene>
    <name evidence="2" type="ORF">C1H87_08290</name>
</gene>
<sequence>MIDYIENEYAKYWIEKNILYFVYKDGLSIDLSIAIKVVEDRLFLQQGEAFLILCDMRGIKSINKSARNYLAVEGSVLIKAVALLINTPLTNAISGFYIKTSNPTIVTKAFTEKEDALKFLNSENP</sequence>